<name>A0AAE1EB76_9GAST</name>
<protein>
    <submittedName>
        <fullName evidence="1">Uncharacterized protein</fullName>
    </submittedName>
</protein>
<evidence type="ECO:0000313" key="2">
    <source>
        <dbReference type="Proteomes" id="UP001283361"/>
    </source>
</evidence>
<sequence>MLNFLFIDRNFPIRPLAIHFLLWSEKVWRALKHPSSLALKAMEIGVSSTYTLGSQKIGEVLLLGFNSRMSSFVARKWRCGYRGIEIHELASSSRGLWFDS</sequence>
<keyword evidence="2" id="KW-1185">Reference proteome</keyword>
<organism evidence="1 2">
    <name type="scientific">Elysia crispata</name>
    <name type="common">lettuce slug</name>
    <dbReference type="NCBI Taxonomy" id="231223"/>
    <lineage>
        <taxon>Eukaryota</taxon>
        <taxon>Metazoa</taxon>
        <taxon>Spiralia</taxon>
        <taxon>Lophotrochozoa</taxon>
        <taxon>Mollusca</taxon>
        <taxon>Gastropoda</taxon>
        <taxon>Heterobranchia</taxon>
        <taxon>Euthyneura</taxon>
        <taxon>Panpulmonata</taxon>
        <taxon>Sacoglossa</taxon>
        <taxon>Placobranchoidea</taxon>
        <taxon>Plakobranchidae</taxon>
        <taxon>Elysia</taxon>
    </lineage>
</organism>
<comment type="caution">
    <text evidence="1">The sequence shown here is derived from an EMBL/GenBank/DDBJ whole genome shotgun (WGS) entry which is preliminary data.</text>
</comment>
<gene>
    <name evidence="1" type="ORF">RRG08_059664</name>
</gene>
<dbReference type="AlphaFoldDB" id="A0AAE1EB76"/>
<proteinExistence type="predicted"/>
<reference evidence="1" key="1">
    <citation type="journal article" date="2023" name="G3 (Bethesda)">
        <title>A reference genome for the long-term kleptoplast-retaining sea slug Elysia crispata morphotype clarki.</title>
        <authorList>
            <person name="Eastman K.E."/>
            <person name="Pendleton A.L."/>
            <person name="Shaikh M.A."/>
            <person name="Suttiyut T."/>
            <person name="Ogas R."/>
            <person name="Tomko P."/>
            <person name="Gavelis G."/>
            <person name="Widhalm J.R."/>
            <person name="Wisecaver J.H."/>
        </authorList>
    </citation>
    <scope>NUCLEOTIDE SEQUENCE</scope>
    <source>
        <strain evidence="1">ECLA1</strain>
    </source>
</reference>
<evidence type="ECO:0000313" key="1">
    <source>
        <dbReference type="EMBL" id="KAK3799618.1"/>
    </source>
</evidence>
<dbReference type="EMBL" id="JAWDGP010000547">
    <property type="protein sequence ID" value="KAK3799618.1"/>
    <property type="molecule type" value="Genomic_DNA"/>
</dbReference>
<dbReference type="Proteomes" id="UP001283361">
    <property type="component" value="Unassembled WGS sequence"/>
</dbReference>
<accession>A0AAE1EB76</accession>